<dbReference type="PANTHER" id="PTHR10293">
    <property type="entry name" value="GLUTAREDOXIN FAMILY MEMBER"/>
    <property type="match status" value="1"/>
</dbReference>
<evidence type="ECO:0000256" key="6">
    <source>
        <dbReference type="ARBA" id="ARBA00023284"/>
    </source>
</evidence>
<dbReference type="GO" id="GO:0051537">
    <property type="term" value="F:2 iron, 2 sulfur cluster binding"/>
    <property type="evidence" value="ECO:0007669"/>
    <property type="project" value="UniProtKB-KW"/>
</dbReference>
<feature type="domain" description="Glutaredoxin" evidence="7">
    <location>
        <begin position="17"/>
        <end position="81"/>
    </location>
</feature>
<dbReference type="SUPFAM" id="SSF52833">
    <property type="entry name" value="Thioredoxin-like"/>
    <property type="match status" value="1"/>
</dbReference>
<keyword evidence="4" id="KW-0408">Iron</keyword>
<dbReference type="GO" id="GO:0015036">
    <property type="term" value="F:disulfide oxidoreductase activity"/>
    <property type="evidence" value="ECO:0007669"/>
    <property type="project" value="InterPro"/>
</dbReference>
<dbReference type="NCBIfam" id="TIGR00365">
    <property type="entry name" value="Grx4 family monothiol glutaredoxin"/>
    <property type="match status" value="1"/>
</dbReference>
<dbReference type="InterPro" id="IPR014434">
    <property type="entry name" value="Monothiol_GRX"/>
</dbReference>
<dbReference type="InterPro" id="IPR002109">
    <property type="entry name" value="Glutaredoxin"/>
</dbReference>
<dbReference type="PANTHER" id="PTHR10293:SF72">
    <property type="entry name" value="MONOTHIOL GLUTAREDOXIN-S14, CHLOROPLASTIC"/>
    <property type="match status" value="1"/>
</dbReference>
<sequence length="106" mass="11871">MADVLDRIDEQVKGNKVMIYMKGTPQFPQCGFSGRTVEALKQVGKEFGYCNVLADPEIFQNLPRYADWPTFPQVYVDGELIGGCDITLEMFANGDLKKMIDEAMPA</sequence>
<evidence type="ECO:0000256" key="5">
    <source>
        <dbReference type="ARBA" id="ARBA00023014"/>
    </source>
</evidence>
<reference evidence="8" key="1">
    <citation type="submission" date="2018-06" db="EMBL/GenBank/DDBJ databases">
        <authorList>
            <person name="Zhirakovskaya E."/>
        </authorList>
    </citation>
    <scope>NUCLEOTIDE SEQUENCE</scope>
</reference>
<protein>
    <submittedName>
        <fullName evidence="8">Glutaredoxin-related protein</fullName>
    </submittedName>
</protein>
<keyword evidence="5" id="KW-0411">Iron-sulfur</keyword>
<comment type="similarity">
    <text evidence="1">Belongs to the glutaredoxin family. Monothiol subfamily.</text>
</comment>
<dbReference type="Pfam" id="PF00462">
    <property type="entry name" value="Glutaredoxin"/>
    <property type="match status" value="1"/>
</dbReference>
<dbReference type="InterPro" id="IPR033658">
    <property type="entry name" value="GRX_PICOT-like"/>
</dbReference>
<dbReference type="CDD" id="cd03028">
    <property type="entry name" value="GRX_PICOT_like"/>
    <property type="match status" value="1"/>
</dbReference>
<evidence type="ECO:0000256" key="3">
    <source>
        <dbReference type="ARBA" id="ARBA00022723"/>
    </source>
</evidence>
<dbReference type="GO" id="GO:0046872">
    <property type="term" value="F:metal ion binding"/>
    <property type="evidence" value="ECO:0007669"/>
    <property type="project" value="UniProtKB-KW"/>
</dbReference>
<dbReference type="PROSITE" id="PS51354">
    <property type="entry name" value="GLUTAREDOXIN_2"/>
    <property type="match status" value="1"/>
</dbReference>
<dbReference type="PIRSF" id="PIRSF005894">
    <property type="entry name" value="Monothiol_GRX"/>
    <property type="match status" value="1"/>
</dbReference>
<accession>A0A3B0W3E9</accession>
<dbReference type="Gene3D" id="3.40.30.10">
    <property type="entry name" value="Glutaredoxin"/>
    <property type="match status" value="1"/>
</dbReference>
<dbReference type="InterPro" id="IPR036249">
    <property type="entry name" value="Thioredoxin-like_sf"/>
</dbReference>
<keyword evidence="2" id="KW-0001">2Fe-2S</keyword>
<evidence type="ECO:0000259" key="7">
    <source>
        <dbReference type="Pfam" id="PF00462"/>
    </source>
</evidence>
<evidence type="ECO:0000256" key="2">
    <source>
        <dbReference type="ARBA" id="ARBA00022714"/>
    </source>
</evidence>
<proteinExistence type="inferred from homology"/>
<gene>
    <name evidence="8" type="ORF">MNBD_GAMMA06-1633</name>
</gene>
<dbReference type="EMBL" id="UOFD01000012">
    <property type="protein sequence ID" value="VAW50388.1"/>
    <property type="molecule type" value="Genomic_DNA"/>
</dbReference>
<dbReference type="InterPro" id="IPR004480">
    <property type="entry name" value="Monothiol_GRX-rel"/>
</dbReference>
<evidence type="ECO:0000256" key="1">
    <source>
        <dbReference type="ARBA" id="ARBA00009630"/>
    </source>
</evidence>
<organism evidence="8">
    <name type="scientific">hydrothermal vent metagenome</name>
    <dbReference type="NCBI Taxonomy" id="652676"/>
    <lineage>
        <taxon>unclassified sequences</taxon>
        <taxon>metagenomes</taxon>
        <taxon>ecological metagenomes</taxon>
    </lineage>
</organism>
<name>A0A3B0W3E9_9ZZZZ</name>
<keyword evidence="6" id="KW-0676">Redox-active center</keyword>
<keyword evidence="3" id="KW-0479">Metal-binding</keyword>
<evidence type="ECO:0000313" key="8">
    <source>
        <dbReference type="EMBL" id="VAW50388.1"/>
    </source>
</evidence>
<evidence type="ECO:0000256" key="4">
    <source>
        <dbReference type="ARBA" id="ARBA00023004"/>
    </source>
</evidence>
<dbReference type="AlphaFoldDB" id="A0A3B0W3E9"/>